<dbReference type="RefSeq" id="WP_159900930.1">
    <property type="nucleotide sequence ID" value="NZ_BAABFX010000019.1"/>
</dbReference>
<sequence>MPVSPTSLKIAAVSGLIAIGAGVGVATASAETTPSPSSTSSSTTGSGAAAATQGATSSSTDDTGYRGGHKGGRGMDGAALASALGLDEAKVTAALDAAREATRPDAPAQGETPTPPTEAERTARQTAFATALAKELGVDEAKVTAALEKVKAAHQAQRRTDLSTRLDAAVTAGDLTASDKASVLKAFDAGVLQGGSGPR</sequence>
<evidence type="ECO:0000313" key="4">
    <source>
        <dbReference type="Proteomes" id="UP001500390"/>
    </source>
</evidence>
<evidence type="ECO:0000256" key="2">
    <source>
        <dbReference type="SAM" id="SignalP"/>
    </source>
</evidence>
<dbReference type="Proteomes" id="UP001500390">
    <property type="component" value="Unassembled WGS sequence"/>
</dbReference>
<organism evidence="3 4">
    <name type="scientific">Ornithinibacter aureus</name>
    <dbReference type="NCBI Taxonomy" id="622664"/>
    <lineage>
        <taxon>Bacteria</taxon>
        <taxon>Bacillati</taxon>
        <taxon>Actinomycetota</taxon>
        <taxon>Actinomycetes</taxon>
        <taxon>Micrococcales</taxon>
        <taxon>Intrasporangiaceae</taxon>
        <taxon>Ornithinibacter</taxon>
    </lineage>
</organism>
<feature type="region of interest" description="Disordered" evidence="1">
    <location>
        <begin position="26"/>
        <end position="77"/>
    </location>
</feature>
<accession>A0ABP8JIP1</accession>
<feature type="chain" id="PRO_5045357109" description="ClpA/ClpB-like protein" evidence="2">
    <location>
        <begin position="31"/>
        <end position="199"/>
    </location>
</feature>
<reference evidence="4" key="1">
    <citation type="journal article" date="2019" name="Int. J. Syst. Evol. Microbiol.">
        <title>The Global Catalogue of Microorganisms (GCM) 10K type strain sequencing project: providing services to taxonomists for standard genome sequencing and annotation.</title>
        <authorList>
            <consortium name="The Broad Institute Genomics Platform"/>
            <consortium name="The Broad Institute Genome Sequencing Center for Infectious Disease"/>
            <person name="Wu L."/>
            <person name="Ma J."/>
        </authorList>
    </citation>
    <scope>NUCLEOTIDE SEQUENCE [LARGE SCALE GENOMIC DNA]</scope>
    <source>
        <strain evidence="4">JCM 17738</strain>
    </source>
</reference>
<keyword evidence="4" id="KW-1185">Reference proteome</keyword>
<evidence type="ECO:0000313" key="3">
    <source>
        <dbReference type="EMBL" id="GAA4391437.1"/>
    </source>
</evidence>
<evidence type="ECO:0008006" key="5">
    <source>
        <dbReference type="Google" id="ProtNLM"/>
    </source>
</evidence>
<name>A0ABP8JIP1_9MICO</name>
<keyword evidence="2" id="KW-0732">Signal</keyword>
<feature type="signal peptide" evidence="2">
    <location>
        <begin position="1"/>
        <end position="30"/>
    </location>
</feature>
<comment type="caution">
    <text evidence="3">The sequence shown here is derived from an EMBL/GenBank/DDBJ whole genome shotgun (WGS) entry which is preliminary data.</text>
</comment>
<proteinExistence type="predicted"/>
<protein>
    <recommendedName>
        <fullName evidence="5">ClpA/ClpB-like protein</fullName>
    </recommendedName>
</protein>
<feature type="compositionally biased region" description="Low complexity" evidence="1">
    <location>
        <begin position="26"/>
        <end position="60"/>
    </location>
</feature>
<evidence type="ECO:0000256" key="1">
    <source>
        <dbReference type="SAM" id="MobiDB-lite"/>
    </source>
</evidence>
<gene>
    <name evidence="3" type="ORF">GCM10023153_09330</name>
</gene>
<feature type="region of interest" description="Disordered" evidence="1">
    <location>
        <begin position="95"/>
        <end position="123"/>
    </location>
</feature>
<dbReference type="EMBL" id="BAABFX010000019">
    <property type="protein sequence ID" value="GAA4391437.1"/>
    <property type="molecule type" value="Genomic_DNA"/>
</dbReference>